<dbReference type="PANTHER" id="PTHR11695">
    <property type="entry name" value="ALCOHOL DEHYDROGENASE RELATED"/>
    <property type="match status" value="1"/>
</dbReference>
<gene>
    <name evidence="2" type="ORF">GCM10009844_14280</name>
</gene>
<sequence>MKAIVQNRYGGAEALSCADVARPLVGDHEVVVQVVAAGVDRGAVHFMTGEPYLMRLGTGLRTPKVRVPGVSFAGRVEAVGSQVTRFAVGDEVYGAARGTYAEYVAAAERKVASKPADLSFEEAAVLPYAAFAALQAVRDHGRVQPGEQVLVVGASGAVGSIAVQVAKADGAEVTGVCGPRDQQLATAIGADHVIDYSRGDFTDGNQRFDVIIDVFGRTPIRRLRRALAPRGRLVITGGEGDRWIGGTQRQLGAMLLSPFVGQTLRAFVAKENAETLQAVNDLVTAGRLRPVLGRSYPLVEAADAVGALEAGAGSGRIVLTV</sequence>
<evidence type="ECO:0000313" key="2">
    <source>
        <dbReference type="EMBL" id="GAA2142765.1"/>
    </source>
</evidence>
<dbReference type="SUPFAM" id="SSF51735">
    <property type="entry name" value="NAD(P)-binding Rossmann-fold domains"/>
    <property type="match status" value="1"/>
</dbReference>
<name>A0ABP5LBR8_9ACTN</name>
<dbReference type="PANTHER" id="PTHR11695:SF294">
    <property type="entry name" value="RETICULON-4-INTERACTING PROTEIN 1, MITOCHONDRIAL"/>
    <property type="match status" value="1"/>
</dbReference>
<dbReference type="InterPro" id="IPR050700">
    <property type="entry name" value="YIM1/Zinc_Alcohol_DH_Fams"/>
</dbReference>
<organism evidence="2 3">
    <name type="scientific">Nocardioides koreensis</name>
    <dbReference type="NCBI Taxonomy" id="433651"/>
    <lineage>
        <taxon>Bacteria</taxon>
        <taxon>Bacillati</taxon>
        <taxon>Actinomycetota</taxon>
        <taxon>Actinomycetes</taxon>
        <taxon>Propionibacteriales</taxon>
        <taxon>Nocardioidaceae</taxon>
        <taxon>Nocardioides</taxon>
    </lineage>
</organism>
<evidence type="ECO:0000313" key="3">
    <source>
        <dbReference type="Proteomes" id="UP001501771"/>
    </source>
</evidence>
<dbReference type="SMART" id="SM00829">
    <property type="entry name" value="PKS_ER"/>
    <property type="match status" value="1"/>
</dbReference>
<dbReference type="Pfam" id="PF13602">
    <property type="entry name" value="ADH_zinc_N_2"/>
    <property type="match status" value="1"/>
</dbReference>
<reference evidence="3" key="1">
    <citation type="journal article" date="2019" name="Int. J. Syst. Evol. Microbiol.">
        <title>The Global Catalogue of Microorganisms (GCM) 10K type strain sequencing project: providing services to taxonomists for standard genome sequencing and annotation.</title>
        <authorList>
            <consortium name="The Broad Institute Genomics Platform"/>
            <consortium name="The Broad Institute Genome Sequencing Center for Infectious Disease"/>
            <person name="Wu L."/>
            <person name="Ma J."/>
        </authorList>
    </citation>
    <scope>NUCLEOTIDE SEQUENCE [LARGE SCALE GENOMIC DNA]</scope>
    <source>
        <strain evidence="3">JCM 16022</strain>
    </source>
</reference>
<dbReference type="Proteomes" id="UP001501771">
    <property type="component" value="Unassembled WGS sequence"/>
</dbReference>
<comment type="caution">
    <text evidence="2">The sequence shown here is derived from an EMBL/GenBank/DDBJ whole genome shotgun (WGS) entry which is preliminary data.</text>
</comment>
<dbReference type="InterPro" id="IPR036291">
    <property type="entry name" value="NAD(P)-bd_dom_sf"/>
</dbReference>
<dbReference type="Gene3D" id="3.90.180.10">
    <property type="entry name" value="Medium-chain alcohol dehydrogenases, catalytic domain"/>
    <property type="match status" value="1"/>
</dbReference>
<dbReference type="InterPro" id="IPR013154">
    <property type="entry name" value="ADH-like_N"/>
</dbReference>
<protein>
    <submittedName>
        <fullName evidence="2">NAD(P)-dependent alcohol dehydrogenase</fullName>
    </submittedName>
</protein>
<dbReference type="CDD" id="cd08267">
    <property type="entry name" value="MDR1"/>
    <property type="match status" value="1"/>
</dbReference>
<dbReference type="Pfam" id="PF08240">
    <property type="entry name" value="ADH_N"/>
    <property type="match status" value="1"/>
</dbReference>
<accession>A0ABP5LBR8</accession>
<dbReference type="EMBL" id="BAAAQR010000003">
    <property type="protein sequence ID" value="GAA2142765.1"/>
    <property type="molecule type" value="Genomic_DNA"/>
</dbReference>
<dbReference type="InterPro" id="IPR020843">
    <property type="entry name" value="ER"/>
</dbReference>
<evidence type="ECO:0000259" key="1">
    <source>
        <dbReference type="SMART" id="SM00829"/>
    </source>
</evidence>
<dbReference type="SUPFAM" id="SSF50129">
    <property type="entry name" value="GroES-like"/>
    <property type="match status" value="1"/>
</dbReference>
<dbReference type="RefSeq" id="WP_344149532.1">
    <property type="nucleotide sequence ID" value="NZ_BAAAQR010000003.1"/>
</dbReference>
<proteinExistence type="predicted"/>
<feature type="domain" description="Enoyl reductase (ER)" evidence="1">
    <location>
        <begin position="10"/>
        <end position="319"/>
    </location>
</feature>
<dbReference type="Gene3D" id="3.40.50.720">
    <property type="entry name" value="NAD(P)-binding Rossmann-like Domain"/>
    <property type="match status" value="1"/>
</dbReference>
<dbReference type="InterPro" id="IPR011032">
    <property type="entry name" value="GroES-like_sf"/>
</dbReference>
<keyword evidence="3" id="KW-1185">Reference proteome</keyword>